<evidence type="ECO:0000313" key="3">
    <source>
        <dbReference type="Proteomes" id="UP000747542"/>
    </source>
</evidence>
<keyword evidence="3" id="KW-1185">Reference proteome</keyword>
<dbReference type="EMBL" id="JAHLQT010035566">
    <property type="protein sequence ID" value="KAG7158171.1"/>
    <property type="molecule type" value="Genomic_DNA"/>
</dbReference>
<organism evidence="2 3">
    <name type="scientific">Homarus americanus</name>
    <name type="common">American lobster</name>
    <dbReference type="NCBI Taxonomy" id="6706"/>
    <lineage>
        <taxon>Eukaryota</taxon>
        <taxon>Metazoa</taxon>
        <taxon>Ecdysozoa</taxon>
        <taxon>Arthropoda</taxon>
        <taxon>Crustacea</taxon>
        <taxon>Multicrustacea</taxon>
        <taxon>Malacostraca</taxon>
        <taxon>Eumalacostraca</taxon>
        <taxon>Eucarida</taxon>
        <taxon>Decapoda</taxon>
        <taxon>Pleocyemata</taxon>
        <taxon>Astacidea</taxon>
        <taxon>Nephropoidea</taxon>
        <taxon>Nephropidae</taxon>
        <taxon>Homarus</taxon>
    </lineage>
</organism>
<evidence type="ECO:0000256" key="1">
    <source>
        <dbReference type="SAM" id="Phobius"/>
    </source>
</evidence>
<keyword evidence="1" id="KW-0472">Membrane</keyword>
<dbReference type="AlphaFoldDB" id="A0A8J5JLG0"/>
<proteinExistence type="predicted"/>
<feature type="transmembrane region" description="Helical" evidence="1">
    <location>
        <begin position="238"/>
        <end position="257"/>
    </location>
</feature>
<name>A0A8J5JLG0_HOMAM</name>
<gene>
    <name evidence="2" type="ORF">Hamer_G008801</name>
</gene>
<protein>
    <submittedName>
        <fullName evidence="2">Uncharacterized protein</fullName>
    </submittedName>
</protein>
<evidence type="ECO:0000313" key="2">
    <source>
        <dbReference type="EMBL" id="KAG7158171.1"/>
    </source>
</evidence>
<keyword evidence="1" id="KW-1133">Transmembrane helix</keyword>
<dbReference type="Proteomes" id="UP000747542">
    <property type="component" value="Unassembled WGS sequence"/>
</dbReference>
<keyword evidence="1" id="KW-0812">Transmembrane</keyword>
<sequence length="286" mass="32541">MIAIAFIAAAVFIAATARKTFRYTRRKRETTSVISDNNLEEHTCCLKYDPNNLALTRFIVMTKLTELVTEEVGIYWQNNGCRERERMWRDSGCGKTEGVARQRVWRDSGCAAGELTGTLVTLFHYRDLPRSRRTGLTRVAEDERIVADIRDHPFTNAVTTTERLHLEVSAWTAIFVSLPCLMKVLKKLSDAAKLVRRESETVSTDLQFRDTRMLSTPQVSPMFQLLALARRTRVRPRVAWLFIMPVALSFAILNLIISLTTTMLIPSLGLLTATTPDAALRQRRHL</sequence>
<accession>A0A8J5JLG0</accession>
<reference evidence="2" key="1">
    <citation type="journal article" date="2021" name="Sci. Adv.">
        <title>The American lobster genome reveals insights on longevity, neural, and immune adaptations.</title>
        <authorList>
            <person name="Polinski J.M."/>
            <person name="Zimin A.V."/>
            <person name="Clark K.F."/>
            <person name="Kohn A.B."/>
            <person name="Sadowski N."/>
            <person name="Timp W."/>
            <person name="Ptitsyn A."/>
            <person name="Khanna P."/>
            <person name="Romanova D.Y."/>
            <person name="Williams P."/>
            <person name="Greenwood S.J."/>
            <person name="Moroz L.L."/>
            <person name="Walt D.R."/>
            <person name="Bodnar A.G."/>
        </authorList>
    </citation>
    <scope>NUCLEOTIDE SEQUENCE</scope>
    <source>
        <strain evidence="2">GMGI-L3</strain>
    </source>
</reference>
<comment type="caution">
    <text evidence="2">The sequence shown here is derived from an EMBL/GenBank/DDBJ whole genome shotgun (WGS) entry which is preliminary data.</text>
</comment>